<keyword evidence="3" id="KW-1185">Reference proteome</keyword>
<feature type="chain" id="PRO_5042582148" evidence="1">
    <location>
        <begin position="20"/>
        <end position="113"/>
    </location>
</feature>
<feature type="domain" description="WAP" evidence="2">
    <location>
        <begin position="21"/>
        <end position="67"/>
    </location>
</feature>
<dbReference type="SMART" id="SM00217">
    <property type="entry name" value="WAP"/>
    <property type="match status" value="1"/>
</dbReference>
<dbReference type="GO" id="GO:0005576">
    <property type="term" value="C:extracellular region"/>
    <property type="evidence" value="ECO:0007669"/>
    <property type="project" value="InterPro"/>
</dbReference>
<evidence type="ECO:0000313" key="3">
    <source>
        <dbReference type="Proteomes" id="UP000694920"/>
    </source>
</evidence>
<dbReference type="Proteomes" id="UP000694920">
    <property type="component" value="Unplaced"/>
</dbReference>
<name>A0AAJ7BML8_CEPCN</name>
<sequence length="113" mass="12164">MNVKVTFIILSVLLVATLAQVSHKEGNCPLRNSVSKCNPSCQSDHQCNFNQKCCPNKCGHSSCVTPSAVNTGSDGGYKGSNKDSAVYCAGVRCSAFEKCQLDRTTKREKCVRA</sequence>
<evidence type="ECO:0000313" key="4">
    <source>
        <dbReference type="RefSeq" id="XP_015589782.1"/>
    </source>
</evidence>
<evidence type="ECO:0000259" key="2">
    <source>
        <dbReference type="PROSITE" id="PS51390"/>
    </source>
</evidence>
<dbReference type="SUPFAM" id="SSF57256">
    <property type="entry name" value="Elafin-like"/>
    <property type="match status" value="1"/>
</dbReference>
<gene>
    <name evidence="4" type="primary">LOC107265161</name>
</gene>
<protein>
    <submittedName>
        <fullName evidence="4">Waprin-Thr1-like</fullName>
    </submittedName>
</protein>
<dbReference type="GeneID" id="107265161"/>
<dbReference type="GO" id="GO:0030414">
    <property type="term" value="F:peptidase inhibitor activity"/>
    <property type="evidence" value="ECO:0007669"/>
    <property type="project" value="InterPro"/>
</dbReference>
<feature type="signal peptide" evidence="1">
    <location>
        <begin position="1"/>
        <end position="19"/>
    </location>
</feature>
<dbReference type="AlphaFoldDB" id="A0AAJ7BML8"/>
<dbReference type="Pfam" id="PF00095">
    <property type="entry name" value="WAP"/>
    <property type="match status" value="1"/>
</dbReference>
<dbReference type="KEGG" id="ccin:107265161"/>
<keyword evidence="1" id="KW-0732">Signal</keyword>
<evidence type="ECO:0000256" key="1">
    <source>
        <dbReference type="SAM" id="SignalP"/>
    </source>
</evidence>
<organism evidence="3 4">
    <name type="scientific">Cephus cinctus</name>
    <name type="common">Wheat stem sawfly</name>
    <dbReference type="NCBI Taxonomy" id="211228"/>
    <lineage>
        <taxon>Eukaryota</taxon>
        <taxon>Metazoa</taxon>
        <taxon>Ecdysozoa</taxon>
        <taxon>Arthropoda</taxon>
        <taxon>Hexapoda</taxon>
        <taxon>Insecta</taxon>
        <taxon>Pterygota</taxon>
        <taxon>Neoptera</taxon>
        <taxon>Endopterygota</taxon>
        <taxon>Hymenoptera</taxon>
        <taxon>Cephoidea</taxon>
        <taxon>Cephidae</taxon>
        <taxon>Cephus</taxon>
    </lineage>
</organism>
<dbReference type="InterPro" id="IPR008197">
    <property type="entry name" value="WAP_dom"/>
</dbReference>
<dbReference type="InterPro" id="IPR036645">
    <property type="entry name" value="Elafin-like_sf"/>
</dbReference>
<accession>A0AAJ7BML8</accession>
<dbReference type="Gene3D" id="4.10.75.10">
    <property type="entry name" value="Elafin-like"/>
    <property type="match status" value="1"/>
</dbReference>
<proteinExistence type="predicted"/>
<reference evidence="4" key="1">
    <citation type="submission" date="2025-08" db="UniProtKB">
        <authorList>
            <consortium name="RefSeq"/>
        </authorList>
    </citation>
    <scope>IDENTIFICATION</scope>
</reference>
<dbReference type="RefSeq" id="XP_015589782.1">
    <property type="nucleotide sequence ID" value="XM_015734296.2"/>
</dbReference>
<dbReference type="PROSITE" id="PS51390">
    <property type="entry name" value="WAP"/>
    <property type="match status" value="1"/>
</dbReference>